<dbReference type="AlphaFoldDB" id="A0A3M9YK32"/>
<feature type="domain" description="Beta-xylosidase C-terminal Concanavalin A-like" evidence="7">
    <location>
        <begin position="351"/>
        <end position="531"/>
    </location>
</feature>
<dbReference type="RefSeq" id="XP_028497538.1">
    <property type="nucleotide sequence ID" value="XM_028636959.1"/>
</dbReference>
<comment type="similarity">
    <text evidence="1 6">Belongs to the glycosyl hydrolase 43 family.</text>
</comment>
<evidence type="ECO:0000256" key="1">
    <source>
        <dbReference type="ARBA" id="ARBA00009865"/>
    </source>
</evidence>
<dbReference type="GO" id="GO:0005975">
    <property type="term" value="P:carbohydrate metabolic process"/>
    <property type="evidence" value="ECO:0007669"/>
    <property type="project" value="InterPro"/>
</dbReference>
<dbReference type="InterPro" id="IPR041542">
    <property type="entry name" value="GH43_C2"/>
</dbReference>
<sequence>MGSLSRAIEYSNPIVPGFSPDPSVVFVDGTFFLCTSSFHVFPGLPIYASRDLKGWTHIGNALNRQSQLSLKKAGTIHVTLDTGFSLVGTLGIVAPSIHYHKGTFYIVTTNTDHSGSYHCANFIISTENIWSNKWSDPVYFDFNGIDTSLFFDDDDRVYVQGSWMLRRDKQPTANIKQIEIDITTGKVLSEAKEIWTGWAKYDTEGPHIYKVDGYYYLLAAEGGTFEHHMLTIARSTNIWGPYESAETNPIMTADGKDEYIQNIGHGDLFQDYDGRWWAAVLGVRKQQDGNLGLSRESFLSPVNWPSGDWPVVRQPRMNFTREASLSIVSHPPLTAPPFVEDLYIRDYDPSKYRHTDDGKTITLTPSRTDLTSPVDTCTFLGSRQRSLDSIASTRITVIEGPLGKNVQAGLALYKDPIRSAYIAFDFATNSLVYSIHNSASGLSSRISRNIIGKVEEVELRISAAPLRYSYAAKIRLAEPGRGSEKDWFEVGSMESLALDARDFTGPILGVFAHAGDGEAEAAEVTFKGFDFLG</sequence>
<proteinExistence type="inferred from homology"/>
<evidence type="ECO:0000313" key="8">
    <source>
        <dbReference type="EMBL" id="RNJ59380.1"/>
    </source>
</evidence>
<accession>A0A3M9YK32</accession>
<dbReference type="Gene3D" id="2.60.120.200">
    <property type="match status" value="1"/>
</dbReference>
<dbReference type="SUPFAM" id="SSF49899">
    <property type="entry name" value="Concanavalin A-like lectins/glucanases"/>
    <property type="match status" value="1"/>
</dbReference>
<dbReference type="InterPro" id="IPR013320">
    <property type="entry name" value="ConA-like_dom_sf"/>
</dbReference>
<dbReference type="GO" id="GO:0004553">
    <property type="term" value="F:hydrolase activity, hydrolyzing O-glycosyl compounds"/>
    <property type="evidence" value="ECO:0007669"/>
    <property type="project" value="InterPro"/>
</dbReference>
<dbReference type="SUPFAM" id="SSF75005">
    <property type="entry name" value="Arabinanase/levansucrase/invertase"/>
    <property type="match status" value="1"/>
</dbReference>
<dbReference type="PANTHER" id="PTHR42812">
    <property type="entry name" value="BETA-XYLOSIDASE"/>
    <property type="match status" value="1"/>
</dbReference>
<protein>
    <recommendedName>
        <fullName evidence="7">Beta-xylosidase C-terminal Concanavalin A-like domain-containing protein</fullName>
    </recommendedName>
</protein>
<evidence type="ECO:0000256" key="4">
    <source>
        <dbReference type="PIRSR" id="PIRSR606710-1"/>
    </source>
</evidence>
<evidence type="ECO:0000313" key="9">
    <source>
        <dbReference type="Proteomes" id="UP000267145"/>
    </source>
</evidence>
<name>A0A3M9YK32_9PEZI</name>
<evidence type="ECO:0000256" key="3">
    <source>
        <dbReference type="ARBA" id="ARBA00023295"/>
    </source>
</evidence>
<feature type="site" description="Important for catalytic activity, responsible for pKa modulation of the active site Glu and correct orientation of both the proton donor and substrate" evidence="5">
    <location>
        <position position="146"/>
    </location>
</feature>
<evidence type="ECO:0000256" key="5">
    <source>
        <dbReference type="PIRSR" id="PIRSR606710-2"/>
    </source>
</evidence>
<dbReference type="Pfam" id="PF04616">
    <property type="entry name" value="Glyco_hydro_43"/>
    <property type="match status" value="1"/>
</dbReference>
<dbReference type="STRING" id="1051616.A0A3M9YK32"/>
<dbReference type="Pfam" id="PF17851">
    <property type="entry name" value="GH43_C2"/>
    <property type="match status" value="1"/>
</dbReference>
<evidence type="ECO:0000259" key="7">
    <source>
        <dbReference type="Pfam" id="PF17851"/>
    </source>
</evidence>
<keyword evidence="3 6" id="KW-0326">Glycosidase</keyword>
<dbReference type="InterPro" id="IPR006710">
    <property type="entry name" value="Glyco_hydro_43"/>
</dbReference>
<feature type="active site" description="Proton donor" evidence="4">
    <location>
        <position position="204"/>
    </location>
</feature>
<keyword evidence="9" id="KW-1185">Reference proteome</keyword>
<reference evidence="8 9" key="1">
    <citation type="submission" date="2018-10" db="EMBL/GenBank/DDBJ databases">
        <title>Genome sequence of Verticillium nonalfalfae VnAa140.</title>
        <authorList>
            <person name="Stajich J.E."/>
            <person name="Kasson M.T."/>
        </authorList>
    </citation>
    <scope>NUCLEOTIDE SEQUENCE [LARGE SCALE GENOMIC DNA]</scope>
    <source>
        <strain evidence="8 9">VnAa140</strain>
    </source>
</reference>
<dbReference type="InterPro" id="IPR023296">
    <property type="entry name" value="Glyco_hydro_beta-prop_sf"/>
</dbReference>
<dbReference type="EMBL" id="RBVV01000017">
    <property type="protein sequence ID" value="RNJ59380.1"/>
    <property type="molecule type" value="Genomic_DNA"/>
</dbReference>
<feature type="active site" description="Proton acceptor" evidence="4">
    <location>
        <position position="21"/>
    </location>
</feature>
<dbReference type="Proteomes" id="UP000267145">
    <property type="component" value="Unassembled WGS sequence"/>
</dbReference>
<dbReference type="CDD" id="cd18617">
    <property type="entry name" value="GH43_XynB-like"/>
    <property type="match status" value="1"/>
</dbReference>
<keyword evidence="2 6" id="KW-0378">Hydrolase</keyword>
<evidence type="ECO:0000256" key="6">
    <source>
        <dbReference type="RuleBase" id="RU361187"/>
    </source>
</evidence>
<comment type="caution">
    <text evidence="8">The sequence shown here is derived from an EMBL/GenBank/DDBJ whole genome shotgun (WGS) entry which is preliminary data.</text>
</comment>
<evidence type="ECO:0000256" key="2">
    <source>
        <dbReference type="ARBA" id="ARBA00022801"/>
    </source>
</evidence>
<dbReference type="PANTHER" id="PTHR42812:SF12">
    <property type="entry name" value="BETA-XYLOSIDASE-RELATED"/>
    <property type="match status" value="1"/>
</dbReference>
<gene>
    <name evidence="8" type="ORF">D7B24_002758</name>
</gene>
<dbReference type="Gene3D" id="2.115.10.20">
    <property type="entry name" value="Glycosyl hydrolase domain, family 43"/>
    <property type="match status" value="1"/>
</dbReference>
<organism evidence="8 9">
    <name type="scientific">Verticillium nonalfalfae</name>
    <dbReference type="NCBI Taxonomy" id="1051616"/>
    <lineage>
        <taxon>Eukaryota</taxon>
        <taxon>Fungi</taxon>
        <taxon>Dikarya</taxon>
        <taxon>Ascomycota</taxon>
        <taxon>Pezizomycotina</taxon>
        <taxon>Sordariomycetes</taxon>
        <taxon>Hypocreomycetidae</taxon>
        <taxon>Glomerellales</taxon>
        <taxon>Plectosphaerellaceae</taxon>
        <taxon>Verticillium</taxon>
    </lineage>
</organism>
<dbReference type="GeneID" id="39606447"/>
<dbReference type="InterPro" id="IPR051795">
    <property type="entry name" value="Glycosyl_Hydrlase_43"/>
</dbReference>